<gene>
    <name evidence="1" type="ORF">PHYPSEUDO_000168</name>
</gene>
<comment type="caution">
    <text evidence="1">The sequence shown here is derived from an EMBL/GenBank/DDBJ whole genome shotgun (WGS) entry which is preliminary data.</text>
</comment>
<organism evidence="1 2">
    <name type="scientific">Phytophthora pseudosyringae</name>
    <dbReference type="NCBI Taxonomy" id="221518"/>
    <lineage>
        <taxon>Eukaryota</taxon>
        <taxon>Sar</taxon>
        <taxon>Stramenopiles</taxon>
        <taxon>Oomycota</taxon>
        <taxon>Peronosporomycetes</taxon>
        <taxon>Peronosporales</taxon>
        <taxon>Peronosporaceae</taxon>
        <taxon>Phytophthora</taxon>
    </lineage>
</organism>
<name>A0A8T1WKC9_9STRA</name>
<accession>A0A8T1WKC9</accession>
<keyword evidence="2" id="KW-1185">Reference proteome</keyword>
<sequence length="108" mass="12280">MQCSSVDEVLFPRPHEGGGDVRRELMDLRTMIDSQSCGHCSHRFGRKKIMMLNRTFTSVSDVVEAAVSNIAKQAVPLHIVLLRLDARELRQVLWRHLFPPLRCPVCLG</sequence>
<reference evidence="1" key="1">
    <citation type="submission" date="2021-02" db="EMBL/GenBank/DDBJ databases">
        <authorList>
            <person name="Palmer J.M."/>
        </authorList>
    </citation>
    <scope>NUCLEOTIDE SEQUENCE</scope>
    <source>
        <strain evidence="1">SCRP734</strain>
    </source>
</reference>
<evidence type="ECO:0000313" key="1">
    <source>
        <dbReference type="EMBL" id="KAG7392480.1"/>
    </source>
</evidence>
<proteinExistence type="predicted"/>
<dbReference type="Proteomes" id="UP000694044">
    <property type="component" value="Unassembled WGS sequence"/>
</dbReference>
<protein>
    <submittedName>
        <fullName evidence="1">Uncharacterized protein</fullName>
    </submittedName>
</protein>
<evidence type="ECO:0000313" key="2">
    <source>
        <dbReference type="Proteomes" id="UP000694044"/>
    </source>
</evidence>
<dbReference type="EMBL" id="JAGDFM010000010">
    <property type="protein sequence ID" value="KAG7392480.1"/>
    <property type="molecule type" value="Genomic_DNA"/>
</dbReference>
<dbReference type="AlphaFoldDB" id="A0A8T1WKC9"/>